<feature type="non-terminal residue" evidence="2">
    <location>
        <position position="111"/>
    </location>
</feature>
<organism evidence="2">
    <name type="scientific">marine metagenome</name>
    <dbReference type="NCBI Taxonomy" id="408172"/>
    <lineage>
        <taxon>unclassified sequences</taxon>
        <taxon>metagenomes</taxon>
        <taxon>ecological metagenomes</taxon>
    </lineage>
</organism>
<sequence>VLRLSSICLILSFITLLAEEGSHWAFIKPNRHKLPTVKQADWPINPIDYFILSKLENANLKPSPAADRITLLRRVHLDLIGLPPTPDEVESFLNDKSPDAYKKVVNKLLAS</sequence>
<evidence type="ECO:0000259" key="1">
    <source>
        <dbReference type="Pfam" id="PF07583"/>
    </source>
</evidence>
<reference evidence="2" key="1">
    <citation type="submission" date="2018-05" db="EMBL/GenBank/DDBJ databases">
        <authorList>
            <person name="Lanie J.A."/>
            <person name="Ng W.-L."/>
            <person name="Kazmierczak K.M."/>
            <person name="Andrzejewski T.M."/>
            <person name="Davidsen T.M."/>
            <person name="Wayne K.J."/>
            <person name="Tettelin H."/>
            <person name="Glass J.I."/>
            <person name="Rusch D."/>
            <person name="Podicherti R."/>
            <person name="Tsui H.-C.T."/>
            <person name="Winkler M.E."/>
        </authorList>
    </citation>
    <scope>NUCLEOTIDE SEQUENCE</scope>
</reference>
<name>A0A382GZT5_9ZZZZ</name>
<dbReference type="AlphaFoldDB" id="A0A382GZT5"/>
<dbReference type="InterPro" id="IPR011444">
    <property type="entry name" value="DUF1549"/>
</dbReference>
<proteinExistence type="predicted"/>
<dbReference type="Pfam" id="PF07583">
    <property type="entry name" value="PSCyt2"/>
    <property type="match status" value="1"/>
</dbReference>
<gene>
    <name evidence="2" type="ORF">METZ01_LOCUS233412</name>
</gene>
<dbReference type="EMBL" id="UINC01058374">
    <property type="protein sequence ID" value="SVB80558.1"/>
    <property type="molecule type" value="Genomic_DNA"/>
</dbReference>
<protein>
    <recommendedName>
        <fullName evidence="1">DUF1549 domain-containing protein</fullName>
    </recommendedName>
</protein>
<dbReference type="PANTHER" id="PTHR35889">
    <property type="entry name" value="CYCLOINULO-OLIGOSACCHARIDE FRUCTANOTRANSFERASE-RELATED"/>
    <property type="match status" value="1"/>
</dbReference>
<dbReference type="PANTHER" id="PTHR35889:SF3">
    <property type="entry name" value="F-BOX DOMAIN-CONTAINING PROTEIN"/>
    <property type="match status" value="1"/>
</dbReference>
<accession>A0A382GZT5</accession>
<evidence type="ECO:0000313" key="2">
    <source>
        <dbReference type="EMBL" id="SVB80558.1"/>
    </source>
</evidence>
<feature type="non-terminal residue" evidence="2">
    <location>
        <position position="1"/>
    </location>
</feature>
<feature type="domain" description="DUF1549" evidence="1">
    <location>
        <begin position="46"/>
        <end position="111"/>
    </location>
</feature>